<dbReference type="Proteomes" id="UP000198211">
    <property type="component" value="Unassembled WGS sequence"/>
</dbReference>
<dbReference type="EMBL" id="NBNE01022260">
    <property type="protein sequence ID" value="OWY90668.1"/>
    <property type="molecule type" value="Genomic_DNA"/>
</dbReference>
<sequence>MIPASGHWKKERSVPTVMRSVKAYVTEVDQSDWDEHAERLMFALNTSFDSARLDTPFYLVHGWDAQGTIPAMPGPNPSTVQERTALEWRRKMKRDYSCAPAYTEDLQKETKRTRCAPQSRKWRELSDCVKAGFEAVRTGLSRKLGHLWHGPFRIDEIHDDFRVKLKIPGTGYRVNPRLKPRATFPKRPTSQIQVSEDDDFDAALLSEDSWELDTAQEVYEVEGILDLR</sequence>
<dbReference type="InterPro" id="IPR050951">
    <property type="entry name" value="Retrovirus_Pol_polyprotein"/>
</dbReference>
<dbReference type="OrthoDB" id="10047254at2759"/>
<name>A0A225UCE2_9STRA</name>
<dbReference type="Gene3D" id="3.30.420.10">
    <property type="entry name" value="Ribonuclease H-like superfamily/Ribonuclease H"/>
    <property type="match status" value="1"/>
</dbReference>
<evidence type="ECO:0000313" key="2">
    <source>
        <dbReference type="Proteomes" id="UP000198211"/>
    </source>
</evidence>
<organism evidence="1 2">
    <name type="scientific">Phytophthora megakarya</name>
    <dbReference type="NCBI Taxonomy" id="4795"/>
    <lineage>
        <taxon>Eukaryota</taxon>
        <taxon>Sar</taxon>
        <taxon>Stramenopiles</taxon>
        <taxon>Oomycota</taxon>
        <taxon>Peronosporomycetes</taxon>
        <taxon>Peronosporales</taxon>
        <taxon>Peronosporaceae</taxon>
        <taxon>Phytophthora</taxon>
    </lineage>
</organism>
<comment type="caution">
    <text evidence="1">The sequence shown here is derived from an EMBL/GenBank/DDBJ whole genome shotgun (WGS) entry which is preliminary data.</text>
</comment>
<reference evidence="2" key="1">
    <citation type="submission" date="2017-03" db="EMBL/GenBank/DDBJ databases">
        <title>Phytopthora megakarya and P. palmivora, two closely related causual agents of cacao black pod achieved similar genome size and gene model numbers by different mechanisms.</title>
        <authorList>
            <person name="Ali S."/>
            <person name="Shao J."/>
            <person name="Larry D.J."/>
            <person name="Kronmiller B."/>
            <person name="Shen D."/>
            <person name="Strem M.D."/>
            <person name="Melnick R.L."/>
            <person name="Guiltinan M.J."/>
            <person name="Tyler B.M."/>
            <person name="Meinhardt L.W."/>
            <person name="Bailey B.A."/>
        </authorList>
    </citation>
    <scope>NUCLEOTIDE SEQUENCE [LARGE SCALE GENOMIC DNA]</scope>
    <source>
        <strain evidence="2">zdho120</strain>
    </source>
</reference>
<gene>
    <name evidence="1" type="ORF">PHMEG_00041102</name>
</gene>
<dbReference type="GO" id="GO:0003676">
    <property type="term" value="F:nucleic acid binding"/>
    <property type="evidence" value="ECO:0007669"/>
    <property type="project" value="InterPro"/>
</dbReference>
<dbReference type="InterPro" id="IPR036397">
    <property type="entry name" value="RNaseH_sf"/>
</dbReference>
<proteinExistence type="predicted"/>
<accession>A0A225UCE2</accession>
<evidence type="ECO:0008006" key="3">
    <source>
        <dbReference type="Google" id="ProtNLM"/>
    </source>
</evidence>
<dbReference type="PANTHER" id="PTHR37984">
    <property type="entry name" value="PROTEIN CBG26694"/>
    <property type="match status" value="1"/>
</dbReference>
<dbReference type="PANTHER" id="PTHR37984:SF5">
    <property type="entry name" value="PROTEIN NYNRIN-LIKE"/>
    <property type="match status" value="1"/>
</dbReference>
<dbReference type="AlphaFoldDB" id="A0A225UCE2"/>
<keyword evidence="2" id="KW-1185">Reference proteome</keyword>
<evidence type="ECO:0000313" key="1">
    <source>
        <dbReference type="EMBL" id="OWY90668.1"/>
    </source>
</evidence>
<protein>
    <recommendedName>
        <fullName evidence="3">Reverse transcriptase</fullName>
    </recommendedName>
</protein>